<sequence>MNVLVQDRDCIISGAIDNQLYVATCSPTRDAGAGNVAWGHSTLVGPFGEILATTEHDEAIIISEVDYSQIELRRKYISSFKPERAGKLGVFKNHVPQLLRDNQTKHLLNTFVQNLVYEPMLSRFANEGGLIGSSPAEVSKAKMVTQFVPKKEKVGVVLPPLAAAAAHSE</sequence>
<gene>
    <name evidence="1" type="ORF">LOK49_LG10G03086</name>
</gene>
<comment type="caution">
    <text evidence="1">The sequence shown here is derived from an EMBL/GenBank/DDBJ whole genome shotgun (WGS) entry which is preliminary data.</text>
</comment>
<evidence type="ECO:0000313" key="1">
    <source>
        <dbReference type="EMBL" id="KAI7997722.1"/>
    </source>
</evidence>
<name>A0ACC0G9A3_9ERIC</name>
<organism evidence="1 2">
    <name type="scientific">Camellia lanceoleosa</name>
    <dbReference type="NCBI Taxonomy" id="1840588"/>
    <lineage>
        <taxon>Eukaryota</taxon>
        <taxon>Viridiplantae</taxon>
        <taxon>Streptophyta</taxon>
        <taxon>Embryophyta</taxon>
        <taxon>Tracheophyta</taxon>
        <taxon>Spermatophyta</taxon>
        <taxon>Magnoliopsida</taxon>
        <taxon>eudicotyledons</taxon>
        <taxon>Gunneridae</taxon>
        <taxon>Pentapetalae</taxon>
        <taxon>asterids</taxon>
        <taxon>Ericales</taxon>
        <taxon>Theaceae</taxon>
        <taxon>Camellia</taxon>
    </lineage>
</organism>
<proteinExistence type="predicted"/>
<keyword evidence="2" id="KW-1185">Reference proteome</keyword>
<evidence type="ECO:0000313" key="2">
    <source>
        <dbReference type="Proteomes" id="UP001060215"/>
    </source>
</evidence>
<reference evidence="1 2" key="1">
    <citation type="journal article" date="2022" name="Plant J.">
        <title>Chromosome-level genome of Camellia lanceoleosa provides a valuable resource for understanding genome evolution and self-incompatibility.</title>
        <authorList>
            <person name="Gong W."/>
            <person name="Xiao S."/>
            <person name="Wang L."/>
            <person name="Liao Z."/>
            <person name="Chang Y."/>
            <person name="Mo W."/>
            <person name="Hu G."/>
            <person name="Li W."/>
            <person name="Zhao G."/>
            <person name="Zhu H."/>
            <person name="Hu X."/>
            <person name="Ji K."/>
            <person name="Xiang X."/>
            <person name="Song Q."/>
            <person name="Yuan D."/>
            <person name="Jin S."/>
            <person name="Zhang L."/>
        </authorList>
    </citation>
    <scope>NUCLEOTIDE SEQUENCE [LARGE SCALE GENOMIC DNA]</scope>
    <source>
        <strain evidence="1">SQ_2022a</strain>
    </source>
</reference>
<accession>A0ACC0G9A3</accession>
<dbReference type="Proteomes" id="UP001060215">
    <property type="component" value="Chromosome 10"/>
</dbReference>
<dbReference type="EMBL" id="CM045767">
    <property type="protein sequence ID" value="KAI7997722.1"/>
    <property type="molecule type" value="Genomic_DNA"/>
</dbReference>
<protein>
    <submittedName>
        <fullName evidence="1">Uncharacterized protein</fullName>
    </submittedName>
</protein>